<protein>
    <submittedName>
        <fullName evidence="1">Sugar metabolism cluster protein (Predicted glutamine amidotransferase)</fullName>
    </submittedName>
</protein>
<name>A0AAX2H6Y7_9PSED</name>
<proteinExistence type="predicted"/>
<accession>A0AAX2H6Y7</accession>
<reference evidence="1 2" key="1">
    <citation type="submission" date="2017-08" db="EMBL/GenBank/DDBJ databases">
        <authorList>
            <person name="Chaillou S."/>
        </authorList>
    </citation>
    <scope>NUCLEOTIDE SEQUENCE [LARGE SCALE GENOMIC DNA]</scope>
    <source>
        <strain evidence="1 2">MFPA15A1205</strain>
    </source>
</reference>
<sequence length="216" mass="24109">MIRIAITQRVEQVAGYCERRDCLDQAWTTLFECLGMDLIPVPNTLQRPADWLSRQGIEGVLLSGGNDLAHLAGAQRSAPERDKTEFEVLNWARINTLPVLGVCRGMQMLNHYLGGDLLPVSGHAGCTHSVRKFDSARCSVFDEYQSVNSFHNWGIEPQSLAADCTAEVVAHDGTVEAFSHKVLPWIGIMWHPERASENARLDAQLIRQLYLNQGQI</sequence>
<dbReference type="InterPro" id="IPR011697">
    <property type="entry name" value="Peptidase_C26"/>
</dbReference>
<dbReference type="GO" id="GO:0005829">
    <property type="term" value="C:cytosol"/>
    <property type="evidence" value="ECO:0007669"/>
    <property type="project" value="TreeGrafter"/>
</dbReference>
<keyword evidence="1" id="KW-0315">Glutamine amidotransferase</keyword>
<dbReference type="Gene3D" id="3.40.50.880">
    <property type="match status" value="1"/>
</dbReference>
<dbReference type="AlphaFoldDB" id="A0AAX2H6Y7"/>
<dbReference type="GO" id="GO:0016811">
    <property type="term" value="F:hydrolase activity, acting on carbon-nitrogen (but not peptide) bonds, in linear amides"/>
    <property type="evidence" value="ECO:0007669"/>
    <property type="project" value="InterPro"/>
</dbReference>
<dbReference type="SUPFAM" id="SSF52317">
    <property type="entry name" value="Class I glutamine amidotransferase-like"/>
    <property type="match status" value="1"/>
</dbReference>
<comment type="caution">
    <text evidence="1">The sequence shown here is derived from an EMBL/GenBank/DDBJ whole genome shotgun (WGS) entry which is preliminary data.</text>
</comment>
<dbReference type="InterPro" id="IPR029062">
    <property type="entry name" value="Class_I_gatase-like"/>
</dbReference>
<dbReference type="Pfam" id="PF07722">
    <property type="entry name" value="Peptidase_C26"/>
    <property type="match status" value="1"/>
</dbReference>
<dbReference type="EMBL" id="OBKZ01000015">
    <property type="protein sequence ID" value="SOB51989.1"/>
    <property type="molecule type" value="Genomic_DNA"/>
</dbReference>
<gene>
    <name evidence="1" type="ORF">PLUA15_220082</name>
</gene>
<evidence type="ECO:0000313" key="2">
    <source>
        <dbReference type="Proteomes" id="UP000219564"/>
    </source>
</evidence>
<dbReference type="PANTHER" id="PTHR43235">
    <property type="entry name" value="GLUTAMINE AMIDOTRANSFERASE PB2B2.05-RELATED"/>
    <property type="match status" value="1"/>
</dbReference>
<organism evidence="1 2">
    <name type="scientific">Pseudomonas lundensis</name>
    <dbReference type="NCBI Taxonomy" id="86185"/>
    <lineage>
        <taxon>Bacteria</taxon>
        <taxon>Pseudomonadati</taxon>
        <taxon>Pseudomonadota</taxon>
        <taxon>Gammaproteobacteria</taxon>
        <taxon>Pseudomonadales</taxon>
        <taxon>Pseudomonadaceae</taxon>
        <taxon>Pseudomonas</taxon>
    </lineage>
</organism>
<dbReference type="PROSITE" id="PS51273">
    <property type="entry name" value="GATASE_TYPE_1"/>
    <property type="match status" value="1"/>
</dbReference>
<dbReference type="PANTHER" id="PTHR43235:SF1">
    <property type="entry name" value="GLUTAMINE AMIDOTRANSFERASE PB2B2.05-RELATED"/>
    <property type="match status" value="1"/>
</dbReference>
<dbReference type="Proteomes" id="UP000219564">
    <property type="component" value="Unassembled WGS sequence"/>
</dbReference>
<dbReference type="InterPro" id="IPR044668">
    <property type="entry name" value="PuuD-like"/>
</dbReference>
<evidence type="ECO:0000313" key="1">
    <source>
        <dbReference type="EMBL" id="SOB51989.1"/>
    </source>
</evidence>